<dbReference type="Gene3D" id="1.10.30.50">
    <property type="match status" value="1"/>
</dbReference>
<keyword evidence="3" id="KW-1185">Reference proteome</keyword>
<accession>A0ABP5KRQ8</accession>
<evidence type="ECO:0000259" key="1">
    <source>
        <dbReference type="SMART" id="SM00507"/>
    </source>
</evidence>
<sequence length="360" mass="39995">MRKGAITREAVLKTIAEHDELGRERFLSAYGFGRARSYLLIHQGQEYDSKAIAGVAHKWDQGRALRSEEFSGGKDHAAGWLKRAGFHVRAIKNPDWARDEIILACQLVMDNGWKGMDAHNQQVIELSGLLQLLPIHAEGERNEKFRNPNGVARKTYDIATRHPDYRGRKTNGGVLDGEVLHEFLARPAEMAKAAQLIRQGITDGGLQTLPPVDDEELDEYSVPEGRLLLRQHRARERNKTLRKKKIAAVLRQGGTLSCEACGFDFEEVYGDRGAGYIECHHVVPLHEAGEARTKLSDLALICANCHRMIHRRAPWPTPAELRATIEAGRAADLNAAIVVEQRSTASTAAEATRDQPQASA</sequence>
<organism evidence="2 3">
    <name type="scientific">Streptomyces synnematoformans</name>
    <dbReference type="NCBI Taxonomy" id="415721"/>
    <lineage>
        <taxon>Bacteria</taxon>
        <taxon>Bacillati</taxon>
        <taxon>Actinomycetota</taxon>
        <taxon>Actinomycetes</taxon>
        <taxon>Kitasatosporales</taxon>
        <taxon>Streptomycetaceae</taxon>
        <taxon>Streptomyces</taxon>
    </lineage>
</organism>
<dbReference type="RefSeq" id="WP_344291845.1">
    <property type="nucleotide sequence ID" value="NZ_BAAAPF010000175.1"/>
</dbReference>
<name>A0ABP5KRQ8_9ACTN</name>
<dbReference type="EMBL" id="BAAAPF010000175">
    <property type="protein sequence ID" value="GAA2136473.1"/>
    <property type="molecule type" value="Genomic_DNA"/>
</dbReference>
<evidence type="ECO:0000313" key="2">
    <source>
        <dbReference type="EMBL" id="GAA2136473.1"/>
    </source>
</evidence>
<dbReference type="InterPro" id="IPR003615">
    <property type="entry name" value="HNH_nuc"/>
</dbReference>
<dbReference type="Pfam" id="PF01844">
    <property type="entry name" value="HNH"/>
    <property type="match status" value="1"/>
</dbReference>
<reference evidence="3" key="1">
    <citation type="journal article" date="2019" name="Int. J. Syst. Evol. Microbiol.">
        <title>The Global Catalogue of Microorganisms (GCM) 10K type strain sequencing project: providing services to taxonomists for standard genome sequencing and annotation.</title>
        <authorList>
            <consortium name="The Broad Institute Genomics Platform"/>
            <consortium name="The Broad Institute Genome Sequencing Center for Infectious Disease"/>
            <person name="Wu L."/>
            <person name="Ma J."/>
        </authorList>
    </citation>
    <scope>NUCLEOTIDE SEQUENCE [LARGE SCALE GENOMIC DNA]</scope>
    <source>
        <strain evidence="3">JCM 15481</strain>
    </source>
</reference>
<dbReference type="Pfam" id="PF26345">
    <property type="entry name" value="ScoMcrA_N"/>
    <property type="match status" value="1"/>
</dbReference>
<dbReference type="Proteomes" id="UP001500443">
    <property type="component" value="Unassembled WGS sequence"/>
</dbReference>
<gene>
    <name evidence="2" type="ORF">GCM10009802_45330</name>
</gene>
<dbReference type="InterPro" id="IPR002711">
    <property type="entry name" value="HNH"/>
</dbReference>
<dbReference type="SMART" id="SM00507">
    <property type="entry name" value="HNHc"/>
    <property type="match status" value="1"/>
</dbReference>
<feature type="domain" description="HNH nuclease" evidence="1">
    <location>
        <begin position="243"/>
        <end position="307"/>
    </location>
</feature>
<dbReference type="InterPro" id="IPR058807">
    <property type="entry name" value="ScoMcrA_N"/>
</dbReference>
<comment type="caution">
    <text evidence="2">The sequence shown here is derived from an EMBL/GenBank/DDBJ whole genome shotgun (WGS) entry which is preliminary data.</text>
</comment>
<proteinExistence type="predicted"/>
<protein>
    <recommendedName>
        <fullName evidence="1">HNH nuclease domain-containing protein</fullName>
    </recommendedName>
</protein>
<evidence type="ECO:0000313" key="3">
    <source>
        <dbReference type="Proteomes" id="UP001500443"/>
    </source>
</evidence>